<dbReference type="AlphaFoldDB" id="A0A2W5TIW2"/>
<dbReference type="PROSITE" id="PS51257">
    <property type="entry name" value="PROKAR_LIPOPROTEIN"/>
    <property type="match status" value="1"/>
</dbReference>
<evidence type="ECO:0000313" key="1">
    <source>
        <dbReference type="EMBL" id="PZR13203.1"/>
    </source>
</evidence>
<comment type="caution">
    <text evidence="1">The sequence shown here is derived from an EMBL/GenBank/DDBJ whole genome shotgun (WGS) entry which is preliminary data.</text>
</comment>
<protein>
    <submittedName>
        <fullName evidence="1">Uncharacterized protein</fullName>
    </submittedName>
</protein>
<reference evidence="1 2" key="1">
    <citation type="submission" date="2017-08" db="EMBL/GenBank/DDBJ databases">
        <title>Infants hospitalized years apart are colonized by the same room-sourced microbial strains.</title>
        <authorList>
            <person name="Brooks B."/>
            <person name="Olm M.R."/>
            <person name="Firek B.A."/>
            <person name="Baker R."/>
            <person name="Thomas B.C."/>
            <person name="Morowitz M.J."/>
            <person name="Banfield J.F."/>
        </authorList>
    </citation>
    <scope>NUCLEOTIDE SEQUENCE [LARGE SCALE GENOMIC DNA]</scope>
    <source>
        <strain evidence="1">S2_003_000_R2_14</strain>
    </source>
</reference>
<evidence type="ECO:0000313" key="2">
    <source>
        <dbReference type="Proteomes" id="UP000249061"/>
    </source>
</evidence>
<name>A0A2W5TIW2_9BACT</name>
<gene>
    <name evidence="1" type="ORF">DI536_13010</name>
</gene>
<accession>A0A2W5TIW2</accession>
<dbReference type="Proteomes" id="UP000249061">
    <property type="component" value="Unassembled WGS sequence"/>
</dbReference>
<proteinExistence type="predicted"/>
<organism evidence="1 2">
    <name type="scientific">Archangium gephyra</name>
    <dbReference type="NCBI Taxonomy" id="48"/>
    <lineage>
        <taxon>Bacteria</taxon>
        <taxon>Pseudomonadati</taxon>
        <taxon>Myxococcota</taxon>
        <taxon>Myxococcia</taxon>
        <taxon>Myxococcales</taxon>
        <taxon>Cystobacterineae</taxon>
        <taxon>Archangiaceae</taxon>
        <taxon>Archangium</taxon>
    </lineage>
</organism>
<dbReference type="EMBL" id="QFQP01000010">
    <property type="protein sequence ID" value="PZR13203.1"/>
    <property type="molecule type" value="Genomic_DNA"/>
</dbReference>
<sequence length="73" mass="7752">MHAFKQSSLVEGQGHAATVVACGHRGASVLHRALDVRLADPRERRASCSVLVERAGAAPRNTPHCASSVQLPR</sequence>